<accession>A0A482WM89</accession>
<keyword evidence="4" id="KW-1185">Reference proteome</keyword>
<proteinExistence type="predicted"/>
<evidence type="ECO:0000256" key="2">
    <source>
        <dbReference type="SAM" id="Phobius"/>
    </source>
</evidence>
<evidence type="ECO:0000313" key="3">
    <source>
        <dbReference type="EMBL" id="RZF34624.1"/>
    </source>
</evidence>
<keyword evidence="2" id="KW-0472">Membrane</keyword>
<dbReference type="EMBL" id="QKKF02030869">
    <property type="protein sequence ID" value="RZF34624.1"/>
    <property type="molecule type" value="Genomic_DNA"/>
</dbReference>
<feature type="transmembrane region" description="Helical" evidence="2">
    <location>
        <begin position="82"/>
        <end position="102"/>
    </location>
</feature>
<dbReference type="OrthoDB" id="6360372at2759"/>
<gene>
    <name evidence="3" type="ORF">LSTR_LSTR008649</name>
</gene>
<evidence type="ECO:0000313" key="4">
    <source>
        <dbReference type="Proteomes" id="UP000291343"/>
    </source>
</evidence>
<dbReference type="Proteomes" id="UP000291343">
    <property type="component" value="Unassembled WGS sequence"/>
</dbReference>
<feature type="compositionally biased region" description="Basic and acidic residues" evidence="1">
    <location>
        <begin position="18"/>
        <end position="30"/>
    </location>
</feature>
<protein>
    <submittedName>
        <fullName evidence="3">Uncharacterized protein</fullName>
    </submittedName>
</protein>
<comment type="caution">
    <text evidence="3">The sequence shown here is derived from an EMBL/GenBank/DDBJ whole genome shotgun (WGS) entry which is preliminary data.</text>
</comment>
<organism evidence="3 4">
    <name type="scientific">Laodelphax striatellus</name>
    <name type="common">Small brown planthopper</name>
    <name type="synonym">Delphax striatella</name>
    <dbReference type="NCBI Taxonomy" id="195883"/>
    <lineage>
        <taxon>Eukaryota</taxon>
        <taxon>Metazoa</taxon>
        <taxon>Ecdysozoa</taxon>
        <taxon>Arthropoda</taxon>
        <taxon>Hexapoda</taxon>
        <taxon>Insecta</taxon>
        <taxon>Pterygota</taxon>
        <taxon>Neoptera</taxon>
        <taxon>Paraneoptera</taxon>
        <taxon>Hemiptera</taxon>
        <taxon>Auchenorrhyncha</taxon>
        <taxon>Fulgoroidea</taxon>
        <taxon>Delphacidae</taxon>
        <taxon>Criomorphinae</taxon>
        <taxon>Laodelphax</taxon>
    </lineage>
</organism>
<feature type="region of interest" description="Disordered" evidence="1">
    <location>
        <begin position="1"/>
        <end position="74"/>
    </location>
</feature>
<feature type="compositionally biased region" description="Basic residues" evidence="1">
    <location>
        <begin position="61"/>
        <end position="74"/>
    </location>
</feature>
<dbReference type="AlphaFoldDB" id="A0A482WM89"/>
<keyword evidence="2" id="KW-0812">Transmembrane</keyword>
<dbReference type="InParanoid" id="A0A482WM89"/>
<feature type="compositionally biased region" description="Polar residues" evidence="1">
    <location>
        <begin position="31"/>
        <end position="54"/>
    </location>
</feature>
<dbReference type="STRING" id="195883.A0A482WM89"/>
<feature type="transmembrane region" description="Helical" evidence="2">
    <location>
        <begin position="122"/>
        <end position="144"/>
    </location>
</feature>
<name>A0A482WM89_LAOST</name>
<evidence type="ECO:0000256" key="1">
    <source>
        <dbReference type="SAM" id="MobiDB-lite"/>
    </source>
</evidence>
<sequence>MHSMGLQSALAIRRQRKRREEQKKARDRRFSSQSTESGLGESRSSCASPRNSIGSLDHRPLKSARSRANRKRAQKVVPQDKVVSSIGMLHVGVVFIVLGSFLLASGLIPEDKDEMGKPIKDIWFNELVIAGITALSIGVFLIILNKIIAQKEDEDLTDYVSRQLTRSKSGHRLVRDVETGCMTTKREASPRKEVCDSFDNFKTAAEMEGLTPVHFSPTLKSPPPLSASTPRSDLERILEEEFSEKGEEECRAMDRFNKETLSDGTPGSDTRELLSTRYYNHRMDM</sequence>
<keyword evidence="2" id="KW-1133">Transmembrane helix</keyword>
<reference evidence="3 4" key="1">
    <citation type="journal article" date="2017" name="Gigascience">
        <title>Genome sequence of the small brown planthopper, Laodelphax striatellus.</title>
        <authorList>
            <person name="Zhu J."/>
            <person name="Jiang F."/>
            <person name="Wang X."/>
            <person name="Yang P."/>
            <person name="Bao Y."/>
            <person name="Zhao W."/>
            <person name="Wang W."/>
            <person name="Lu H."/>
            <person name="Wang Q."/>
            <person name="Cui N."/>
            <person name="Li J."/>
            <person name="Chen X."/>
            <person name="Luo L."/>
            <person name="Yu J."/>
            <person name="Kang L."/>
            <person name="Cui F."/>
        </authorList>
    </citation>
    <scope>NUCLEOTIDE SEQUENCE [LARGE SCALE GENOMIC DNA]</scope>
    <source>
        <strain evidence="3">Lst14</strain>
    </source>
</reference>